<evidence type="ECO:0000256" key="1">
    <source>
        <dbReference type="SAM" id="MobiDB-lite"/>
    </source>
</evidence>
<protein>
    <submittedName>
        <fullName evidence="4">Diguanylate cyclase (GGDEF) domain-containing protein</fullName>
    </submittedName>
</protein>
<name>A0A1C4YEP5_9ACTN</name>
<evidence type="ECO:0000259" key="3">
    <source>
        <dbReference type="PROSITE" id="PS50887"/>
    </source>
</evidence>
<dbReference type="PANTHER" id="PTHR44757">
    <property type="entry name" value="DIGUANYLATE CYCLASE DGCP"/>
    <property type="match status" value="1"/>
</dbReference>
<feature type="compositionally biased region" description="Basic and acidic residues" evidence="1">
    <location>
        <begin position="205"/>
        <end position="225"/>
    </location>
</feature>
<feature type="transmembrane region" description="Helical" evidence="2">
    <location>
        <begin position="6"/>
        <end position="27"/>
    </location>
</feature>
<feature type="region of interest" description="Disordered" evidence="1">
    <location>
        <begin position="200"/>
        <end position="225"/>
    </location>
</feature>
<dbReference type="InterPro" id="IPR000160">
    <property type="entry name" value="GGDEF_dom"/>
</dbReference>
<sequence length="225" mass="24771">MSHLHSYLTAAGGVLAGLAAAAALLAWQRQILRRQRHMLAAVEHDRSHWRHLATHHDTTDLPNRRALLTHLDAIFSLGEPLGFVLIDLDRFKQVNDTYGHEHGNDLLYEVGRRLETLGPPVILAAHLSGDEFALLVDGDRADVETAAHEAHHRISAVPFDIAGQQVTVTASVGHALAEPDMLPRDLLHAADQAMYLAKRTGSGTHAHDPSHDTPPDVVSRYRDLR</sequence>
<keyword evidence="5" id="KW-1185">Reference proteome</keyword>
<organism evidence="4 5">
    <name type="scientific">Micromonospora carbonacea</name>
    <dbReference type="NCBI Taxonomy" id="47853"/>
    <lineage>
        <taxon>Bacteria</taxon>
        <taxon>Bacillati</taxon>
        <taxon>Actinomycetota</taxon>
        <taxon>Actinomycetes</taxon>
        <taxon>Micromonosporales</taxon>
        <taxon>Micromonosporaceae</taxon>
        <taxon>Micromonospora</taxon>
    </lineage>
</organism>
<dbReference type="SMART" id="SM00267">
    <property type="entry name" value="GGDEF"/>
    <property type="match status" value="1"/>
</dbReference>
<keyword evidence="2" id="KW-1133">Transmembrane helix</keyword>
<evidence type="ECO:0000313" key="4">
    <source>
        <dbReference type="EMBL" id="SCF19096.1"/>
    </source>
</evidence>
<dbReference type="SUPFAM" id="SSF55073">
    <property type="entry name" value="Nucleotide cyclase"/>
    <property type="match status" value="1"/>
</dbReference>
<dbReference type="InterPro" id="IPR043128">
    <property type="entry name" value="Rev_trsase/Diguanyl_cyclase"/>
</dbReference>
<feature type="domain" description="GGDEF" evidence="3">
    <location>
        <begin position="79"/>
        <end position="210"/>
    </location>
</feature>
<evidence type="ECO:0000256" key="2">
    <source>
        <dbReference type="SAM" id="Phobius"/>
    </source>
</evidence>
<gene>
    <name evidence="4" type="ORF">GA0070563_10662</name>
</gene>
<dbReference type="Pfam" id="PF00990">
    <property type="entry name" value="GGDEF"/>
    <property type="match status" value="1"/>
</dbReference>
<evidence type="ECO:0000313" key="5">
    <source>
        <dbReference type="Proteomes" id="UP000183585"/>
    </source>
</evidence>
<dbReference type="EMBL" id="FMCT01000006">
    <property type="protein sequence ID" value="SCF19096.1"/>
    <property type="molecule type" value="Genomic_DNA"/>
</dbReference>
<dbReference type="InterPro" id="IPR029787">
    <property type="entry name" value="Nucleotide_cyclase"/>
</dbReference>
<keyword evidence="2" id="KW-0812">Transmembrane</keyword>
<dbReference type="InterPro" id="IPR052155">
    <property type="entry name" value="Biofilm_reg_signaling"/>
</dbReference>
<dbReference type="CDD" id="cd01949">
    <property type="entry name" value="GGDEF"/>
    <property type="match status" value="1"/>
</dbReference>
<dbReference type="PANTHER" id="PTHR44757:SF2">
    <property type="entry name" value="BIOFILM ARCHITECTURE MAINTENANCE PROTEIN MBAA"/>
    <property type="match status" value="1"/>
</dbReference>
<dbReference type="RefSeq" id="WP_074475029.1">
    <property type="nucleotide sequence ID" value="NZ_FMCT01000006.1"/>
</dbReference>
<dbReference type="Gene3D" id="3.30.70.270">
    <property type="match status" value="1"/>
</dbReference>
<reference evidence="5" key="1">
    <citation type="submission" date="2016-06" db="EMBL/GenBank/DDBJ databases">
        <authorList>
            <person name="Varghese N."/>
            <person name="Submissions Spin"/>
        </authorList>
    </citation>
    <scope>NUCLEOTIDE SEQUENCE [LARGE SCALE GENOMIC DNA]</scope>
    <source>
        <strain evidence="5">DSM 43168</strain>
    </source>
</reference>
<proteinExistence type="predicted"/>
<accession>A0A1C4YEP5</accession>
<keyword evidence="2" id="KW-0472">Membrane</keyword>
<dbReference type="PROSITE" id="PS50887">
    <property type="entry name" value="GGDEF"/>
    <property type="match status" value="1"/>
</dbReference>
<dbReference type="AlphaFoldDB" id="A0A1C4YEP5"/>
<dbReference type="NCBIfam" id="TIGR00254">
    <property type="entry name" value="GGDEF"/>
    <property type="match status" value="1"/>
</dbReference>
<dbReference type="Proteomes" id="UP000183585">
    <property type="component" value="Unassembled WGS sequence"/>
</dbReference>